<sequence length="216" mass="23282">MDWGQPVDRYCERLGPGLWAEPLNAVTNLAFLVVALWLWPRVAGRARLLCAVLAVIGLGSGLFHTFAQAWAGLADVLPIAVFVLLYLYLANRAYWRLPVGLSLLGVGLFFPYAALVVWLLAPLPGVGGSAAYLAVALLIALYALALRRRLPHVARGLALGAALLALSITFRALDGPLCAAWPIGTHFLWHLLNAAMLGWMIVVYHRHMVAGSGAGR</sequence>
<proteinExistence type="predicted"/>
<dbReference type="GeneID" id="80816677"/>
<evidence type="ECO:0000256" key="2">
    <source>
        <dbReference type="ARBA" id="ARBA00022692"/>
    </source>
</evidence>
<evidence type="ECO:0000256" key="5">
    <source>
        <dbReference type="ARBA" id="ARBA00023136"/>
    </source>
</evidence>
<dbReference type="GO" id="GO:0016811">
    <property type="term" value="F:hydrolase activity, acting on carbon-nitrogen (but not peptide) bonds, in linear amides"/>
    <property type="evidence" value="ECO:0007669"/>
    <property type="project" value="InterPro"/>
</dbReference>
<comment type="subcellular location">
    <subcellularLocation>
        <location evidence="1">Membrane</location>
        <topology evidence="1">Multi-pass membrane protein</topology>
    </subcellularLocation>
</comment>
<feature type="transmembrane region" description="Helical" evidence="6">
    <location>
        <begin position="101"/>
        <end position="121"/>
    </location>
</feature>
<dbReference type="GO" id="GO:0016020">
    <property type="term" value="C:membrane"/>
    <property type="evidence" value="ECO:0007669"/>
    <property type="project" value="UniProtKB-SubCell"/>
</dbReference>
<evidence type="ECO:0000256" key="6">
    <source>
        <dbReference type="SAM" id="Phobius"/>
    </source>
</evidence>
<dbReference type="GO" id="GO:0006672">
    <property type="term" value="P:ceramide metabolic process"/>
    <property type="evidence" value="ECO:0007669"/>
    <property type="project" value="InterPro"/>
</dbReference>
<feature type="transmembrane region" description="Helical" evidence="6">
    <location>
        <begin position="22"/>
        <end position="39"/>
    </location>
</feature>
<feature type="transmembrane region" description="Helical" evidence="6">
    <location>
        <begin position="153"/>
        <end position="173"/>
    </location>
</feature>
<feature type="transmembrane region" description="Helical" evidence="6">
    <location>
        <begin position="46"/>
        <end position="63"/>
    </location>
</feature>
<keyword evidence="4 6" id="KW-1133">Transmembrane helix</keyword>
<dbReference type="AlphaFoldDB" id="A0A975W6M6"/>
<keyword evidence="3" id="KW-0378">Hydrolase</keyword>
<comment type="caution">
    <text evidence="7">The sequence shown here is derived from an EMBL/GenBank/DDBJ whole genome shotgun (WGS) entry which is preliminary data.</text>
</comment>
<evidence type="ECO:0000256" key="4">
    <source>
        <dbReference type="ARBA" id="ARBA00022989"/>
    </source>
</evidence>
<dbReference type="RefSeq" id="WP_074834586.1">
    <property type="nucleotide sequence ID" value="NZ_CATMKJ010000006.1"/>
</dbReference>
<evidence type="ECO:0000313" key="7">
    <source>
        <dbReference type="EMBL" id="SEI62087.1"/>
    </source>
</evidence>
<feature type="transmembrane region" description="Helical" evidence="6">
    <location>
        <begin position="127"/>
        <end position="146"/>
    </location>
</feature>
<dbReference type="Pfam" id="PF05875">
    <property type="entry name" value="Ceramidase"/>
    <property type="match status" value="1"/>
</dbReference>
<feature type="transmembrane region" description="Helical" evidence="6">
    <location>
        <begin position="179"/>
        <end position="202"/>
    </location>
</feature>
<reference evidence="7 8" key="1">
    <citation type="submission" date="2016-10" db="EMBL/GenBank/DDBJ databases">
        <authorList>
            <person name="Varghese N."/>
            <person name="Submissions S."/>
        </authorList>
    </citation>
    <scope>NUCLEOTIDE SEQUENCE [LARGE SCALE GENOMIC DNA]</scope>
    <source>
        <strain evidence="7 8">FF3</strain>
    </source>
</reference>
<evidence type="ECO:0000313" key="8">
    <source>
        <dbReference type="Proteomes" id="UP000182932"/>
    </source>
</evidence>
<keyword evidence="5 6" id="KW-0472">Membrane</keyword>
<name>A0A975W6M6_9RHOB</name>
<dbReference type="EMBL" id="FNYY01000001">
    <property type="protein sequence ID" value="SEI62087.1"/>
    <property type="molecule type" value="Genomic_DNA"/>
</dbReference>
<feature type="transmembrane region" description="Helical" evidence="6">
    <location>
        <begin position="69"/>
        <end position="89"/>
    </location>
</feature>
<keyword evidence="2 6" id="KW-0812">Transmembrane</keyword>
<protein>
    <submittedName>
        <fullName evidence="7">Ceramidase</fullName>
    </submittedName>
</protein>
<dbReference type="InterPro" id="IPR008901">
    <property type="entry name" value="ACER"/>
</dbReference>
<gene>
    <name evidence="7" type="ORF">SAMN04487940_101410</name>
</gene>
<keyword evidence="8" id="KW-1185">Reference proteome</keyword>
<evidence type="ECO:0000256" key="1">
    <source>
        <dbReference type="ARBA" id="ARBA00004141"/>
    </source>
</evidence>
<dbReference type="Proteomes" id="UP000182932">
    <property type="component" value="Unassembled WGS sequence"/>
</dbReference>
<accession>A0A975W6M6</accession>
<evidence type="ECO:0000256" key="3">
    <source>
        <dbReference type="ARBA" id="ARBA00022801"/>
    </source>
</evidence>
<organism evidence="7 8">
    <name type="scientific">Marinovum algicola</name>
    <dbReference type="NCBI Taxonomy" id="42444"/>
    <lineage>
        <taxon>Bacteria</taxon>
        <taxon>Pseudomonadati</taxon>
        <taxon>Pseudomonadota</taxon>
        <taxon>Alphaproteobacteria</taxon>
        <taxon>Rhodobacterales</taxon>
        <taxon>Roseobacteraceae</taxon>
        <taxon>Marinovum</taxon>
    </lineage>
</organism>